<dbReference type="GO" id="GO:0005506">
    <property type="term" value="F:iron ion binding"/>
    <property type="evidence" value="ECO:0007669"/>
    <property type="project" value="InterPro"/>
</dbReference>
<dbReference type="STRING" id="1206466.K0KSH8"/>
<accession>K0KSH8</accession>
<evidence type="ECO:0000256" key="5">
    <source>
        <dbReference type="ARBA" id="ARBA00022723"/>
    </source>
</evidence>
<dbReference type="GO" id="GO:0005739">
    <property type="term" value="C:mitochondrion"/>
    <property type="evidence" value="ECO:0007669"/>
    <property type="project" value="TreeGrafter"/>
</dbReference>
<dbReference type="EMBL" id="CAIF01000119">
    <property type="protein sequence ID" value="CCH44279.1"/>
    <property type="molecule type" value="Genomic_DNA"/>
</dbReference>
<dbReference type="CDD" id="cd00250">
    <property type="entry name" value="CAS_like"/>
    <property type="match status" value="1"/>
</dbReference>
<comment type="cofactor">
    <cofactor evidence="1">
        <name>Fe(2+)</name>
        <dbReference type="ChEBI" id="CHEBI:29033"/>
    </cofactor>
</comment>
<dbReference type="InterPro" id="IPR042098">
    <property type="entry name" value="TauD-like_sf"/>
</dbReference>
<evidence type="ECO:0000313" key="11">
    <source>
        <dbReference type="EMBL" id="CCH44279.1"/>
    </source>
</evidence>
<evidence type="ECO:0000256" key="9">
    <source>
        <dbReference type="ARBA" id="ARBA00023004"/>
    </source>
</evidence>
<dbReference type="InterPro" id="IPR003819">
    <property type="entry name" value="TauD/TfdA-like"/>
</dbReference>
<dbReference type="eggNOG" id="KOG3889">
    <property type="taxonomic scope" value="Eukaryota"/>
</dbReference>
<proteinExistence type="inferred from homology"/>
<dbReference type="NCBIfam" id="TIGR02410">
    <property type="entry name" value="carnitine_TMLD"/>
    <property type="match status" value="1"/>
</dbReference>
<comment type="pathway">
    <text evidence="3">Amine and polyamine biosynthesis; carnitine biosynthesis.</text>
</comment>
<dbReference type="InParanoid" id="K0KSH8"/>
<keyword evidence="5" id="KW-0479">Metal-binding</keyword>
<dbReference type="GO" id="GO:0050353">
    <property type="term" value="F:trimethyllysine dioxygenase activity"/>
    <property type="evidence" value="ECO:0007669"/>
    <property type="project" value="UniProtKB-EC"/>
</dbReference>
<feature type="domain" description="TauD/TfdA-like" evidence="10">
    <location>
        <begin position="87"/>
        <end position="320"/>
    </location>
</feature>
<sequence>MSEFKVKEISKNNDVINIPDDLHPIDIKLSISSIDIQWSDKHSSTYDFNWLVKHTTELTKSIAIKEEGLLPKRIYWNNDLIKKQTPTVEYQDVLNKKSNDFYNNIYKYGFTFINNIPVSAESTEELCNSIGNIRYTHYGGFWDFTTDLAMKDTAYSDIEIPSHTDGTYWEYTPYLQLFHLLYHDGEGGNTTLVDAFQCAKIFQLEKPDEYQLLSNLKIDCHSLGDIYLVQTKPIFIHDDLGKLIQVSWNNSDRSSNFNMDNETKRKFYKAIKSWNEIIHREENFLWHRLKPGQALIFDNWRCLHSRIGKTTGKRRMCGCYFDKEDFLSNLKIRNSQNEQELFESL</sequence>
<evidence type="ECO:0000256" key="8">
    <source>
        <dbReference type="ARBA" id="ARBA00023002"/>
    </source>
</evidence>
<dbReference type="InterPro" id="IPR012776">
    <property type="entry name" value="Trimethyllysine_dOase"/>
</dbReference>
<dbReference type="EC" id="1.14.11.8" evidence="11"/>
<name>K0KSH8_WICCF</name>
<dbReference type="PANTHER" id="PTHR10696">
    <property type="entry name" value="GAMMA-BUTYROBETAINE HYDROXYLASE-RELATED"/>
    <property type="match status" value="1"/>
</dbReference>
<evidence type="ECO:0000313" key="12">
    <source>
        <dbReference type="Proteomes" id="UP000009328"/>
    </source>
</evidence>
<evidence type="ECO:0000256" key="1">
    <source>
        <dbReference type="ARBA" id="ARBA00001954"/>
    </source>
</evidence>
<keyword evidence="7 11" id="KW-0223">Dioxygenase</keyword>
<dbReference type="FunFam" id="3.60.130.10:FF:000001">
    <property type="entry name" value="Trimethyllysine dioxygenase, mitochondrial"/>
    <property type="match status" value="1"/>
</dbReference>
<dbReference type="Proteomes" id="UP000009328">
    <property type="component" value="Unassembled WGS sequence"/>
</dbReference>
<keyword evidence="12" id="KW-1185">Reference proteome</keyword>
<keyword evidence="6" id="KW-0124">Carnitine biosynthesis</keyword>
<dbReference type="SUPFAM" id="SSF51197">
    <property type="entry name" value="Clavaminate synthase-like"/>
    <property type="match status" value="1"/>
</dbReference>
<dbReference type="Gene3D" id="3.30.2020.30">
    <property type="match status" value="1"/>
</dbReference>
<keyword evidence="9" id="KW-0408">Iron</keyword>
<evidence type="ECO:0000256" key="6">
    <source>
        <dbReference type="ARBA" id="ARBA00022873"/>
    </source>
</evidence>
<keyword evidence="8 11" id="KW-0560">Oxidoreductase</keyword>
<dbReference type="UniPathway" id="UPA00118"/>
<dbReference type="Gene3D" id="3.60.130.10">
    <property type="entry name" value="Clavaminate synthase-like"/>
    <property type="match status" value="1"/>
</dbReference>
<gene>
    <name evidence="11" type="ORF">BN7_3841</name>
</gene>
<evidence type="ECO:0000256" key="2">
    <source>
        <dbReference type="ARBA" id="ARBA00001961"/>
    </source>
</evidence>
<organism evidence="11 12">
    <name type="scientific">Wickerhamomyces ciferrii (strain ATCC 14091 / BCRC 22168 / CBS 111 / JCM 3599 / NBRC 0793 / NRRL Y-1031 F-60-10)</name>
    <name type="common">Yeast</name>
    <name type="synonym">Pichia ciferrii</name>
    <dbReference type="NCBI Taxonomy" id="1206466"/>
    <lineage>
        <taxon>Eukaryota</taxon>
        <taxon>Fungi</taxon>
        <taxon>Dikarya</taxon>
        <taxon>Ascomycota</taxon>
        <taxon>Saccharomycotina</taxon>
        <taxon>Saccharomycetes</taxon>
        <taxon>Phaffomycetales</taxon>
        <taxon>Wickerhamomycetaceae</taxon>
        <taxon>Wickerhamomyces</taxon>
    </lineage>
</organism>
<dbReference type="AlphaFoldDB" id="K0KSH8"/>
<dbReference type="Pfam" id="PF02668">
    <property type="entry name" value="TauD"/>
    <property type="match status" value="1"/>
</dbReference>
<protein>
    <submittedName>
        <fullName evidence="11">Trimethyllysine dioxygenase, mitochondrial</fullName>
        <ecNumber evidence="11">1.14.11.8</ecNumber>
    </submittedName>
</protein>
<dbReference type="PANTHER" id="PTHR10696:SF51">
    <property type="entry name" value="TRIMETHYLLYSINE DIOXYGENASE, MITOCHONDRIAL"/>
    <property type="match status" value="1"/>
</dbReference>
<dbReference type="InterPro" id="IPR038492">
    <property type="entry name" value="GBBH-like_N_sf"/>
</dbReference>
<evidence type="ECO:0000259" key="10">
    <source>
        <dbReference type="Pfam" id="PF02668"/>
    </source>
</evidence>
<dbReference type="GO" id="GO:0045329">
    <property type="term" value="P:carnitine biosynthetic process"/>
    <property type="evidence" value="ECO:0007669"/>
    <property type="project" value="UniProtKB-UniPathway"/>
</dbReference>
<evidence type="ECO:0000256" key="4">
    <source>
        <dbReference type="ARBA" id="ARBA00008654"/>
    </source>
</evidence>
<comment type="caution">
    <text evidence="11">The sequence shown here is derived from an EMBL/GenBank/DDBJ whole genome shotgun (WGS) entry which is preliminary data.</text>
</comment>
<reference evidence="11 12" key="1">
    <citation type="journal article" date="2012" name="Eukaryot. Cell">
        <title>Draft genome sequence of Wickerhamomyces ciferrii NRRL Y-1031 F-60-10.</title>
        <authorList>
            <person name="Schneider J."/>
            <person name="Andrea H."/>
            <person name="Blom J."/>
            <person name="Jaenicke S."/>
            <person name="Ruckert C."/>
            <person name="Schorsch C."/>
            <person name="Szczepanowski R."/>
            <person name="Farwick M."/>
            <person name="Goesmann A."/>
            <person name="Puhler A."/>
            <person name="Schaffer S."/>
            <person name="Tauch A."/>
            <person name="Kohler T."/>
            <person name="Brinkrolf K."/>
        </authorList>
    </citation>
    <scope>NUCLEOTIDE SEQUENCE [LARGE SCALE GENOMIC DNA]</scope>
    <source>
        <strain evidence="12">ATCC 14091 / BCRC 22168 / CBS 111 / JCM 3599 / NBRC 0793 / NRRL Y-1031 F-60-10</strain>
    </source>
</reference>
<evidence type="ECO:0000256" key="3">
    <source>
        <dbReference type="ARBA" id="ARBA00005022"/>
    </source>
</evidence>
<dbReference type="HOGENOM" id="CLU_021859_2_1_1"/>
<evidence type="ECO:0000256" key="7">
    <source>
        <dbReference type="ARBA" id="ARBA00022964"/>
    </source>
</evidence>
<comment type="similarity">
    <text evidence="4">Belongs to the gamma-BBH/TMLD family.</text>
</comment>
<comment type="cofactor">
    <cofactor evidence="2">
        <name>L-ascorbate</name>
        <dbReference type="ChEBI" id="CHEBI:38290"/>
    </cofactor>
</comment>
<dbReference type="InterPro" id="IPR050411">
    <property type="entry name" value="AlphaKG_dependent_hydroxylases"/>
</dbReference>